<dbReference type="GO" id="GO:0043215">
    <property type="term" value="P:daunorubicin transport"/>
    <property type="evidence" value="ECO:0007669"/>
    <property type="project" value="InterPro"/>
</dbReference>
<dbReference type="InterPro" id="IPR027417">
    <property type="entry name" value="P-loop_NTPase"/>
</dbReference>
<feature type="domain" description="ABC transporter" evidence="9">
    <location>
        <begin position="7"/>
        <end position="237"/>
    </location>
</feature>
<dbReference type="InterPro" id="IPR025302">
    <property type="entry name" value="DrrA1/2-like_C"/>
</dbReference>
<name>A0AAF0FT09_9EURY</name>
<dbReference type="NCBIfam" id="TIGR01188">
    <property type="entry name" value="drrA"/>
    <property type="match status" value="1"/>
</dbReference>
<evidence type="ECO:0000259" key="9">
    <source>
        <dbReference type="PROSITE" id="PS50893"/>
    </source>
</evidence>
<dbReference type="EMBL" id="CP091092">
    <property type="protein sequence ID" value="WFN38009.1"/>
    <property type="molecule type" value="Genomic_DNA"/>
</dbReference>
<dbReference type="InterPro" id="IPR003439">
    <property type="entry name" value="ABC_transporter-like_ATP-bd"/>
</dbReference>
<dbReference type="PANTHER" id="PTHR43582:SF4">
    <property type="entry name" value="ANTIBIOTIC RESISTANCE ABC TRANSPORTER ATP-BINDING PROTEIN"/>
    <property type="match status" value="1"/>
</dbReference>
<dbReference type="PROSITE" id="PS50893">
    <property type="entry name" value="ABC_TRANSPORTER_2"/>
    <property type="match status" value="1"/>
</dbReference>
<sequence>MNPENIIEVKNLSHSYGDFRAVDNISFNVKKGEFFSFLGPNGAGKSTAINILITLLNLQQGSVFIAGHSLNENPKKVRNSIGIVFQEITLDRDMTVYETLEFHARLYSMPKEEREKRIEYLLNLVELSEKRDDLTKNLSGGMKRRLEIARGLITKPMILFLDEPTIGLDPQTRMKTWDYLREVNKSGTTIFLTTHYMDEADSLSDRISIIDNGKIITTGTPEELKNSLGKDIIYLETSDDNKALKILRDNPEIQDAVKKDSHILIITKSDGAKILPQIMHTLEKNSLKTISVNLKKPSMDDVFLHYTGRALRE</sequence>
<dbReference type="InterPro" id="IPR003593">
    <property type="entry name" value="AAA+_ATPase"/>
</dbReference>
<dbReference type="Pfam" id="PF00005">
    <property type="entry name" value="ABC_tran"/>
    <property type="match status" value="1"/>
</dbReference>
<evidence type="ECO:0000256" key="8">
    <source>
        <dbReference type="ARBA" id="ARBA00049985"/>
    </source>
</evidence>
<keyword evidence="2" id="KW-0813">Transport</keyword>
<dbReference type="GeneID" id="79950755"/>
<dbReference type="RefSeq" id="WP_278100842.1">
    <property type="nucleotide sequence ID" value="NZ_CP091092.1"/>
</dbReference>
<comment type="subcellular location">
    <subcellularLocation>
        <location evidence="1">Cell membrane</location>
        <topology evidence="1">Peripheral membrane protein</topology>
        <orientation evidence="1">Cytoplasmic side</orientation>
    </subcellularLocation>
</comment>
<keyword evidence="6" id="KW-1278">Translocase</keyword>
<evidence type="ECO:0000256" key="7">
    <source>
        <dbReference type="ARBA" id="ARBA00023136"/>
    </source>
</evidence>
<dbReference type="Proteomes" id="UP001218895">
    <property type="component" value="Chromosome"/>
</dbReference>
<keyword evidence="3" id="KW-1003">Cell membrane</keyword>
<dbReference type="InterPro" id="IPR017871">
    <property type="entry name" value="ABC_transporter-like_CS"/>
</dbReference>
<dbReference type="PROSITE" id="PS00211">
    <property type="entry name" value="ABC_TRANSPORTER_1"/>
    <property type="match status" value="1"/>
</dbReference>
<evidence type="ECO:0000313" key="10">
    <source>
        <dbReference type="EMBL" id="WFN38009.1"/>
    </source>
</evidence>
<dbReference type="SUPFAM" id="SSF52540">
    <property type="entry name" value="P-loop containing nucleoside triphosphate hydrolases"/>
    <property type="match status" value="1"/>
</dbReference>
<dbReference type="PANTHER" id="PTHR43582">
    <property type="entry name" value="LINEARMYCIN RESISTANCE ATP-BINDING PROTEIN LNRL"/>
    <property type="match status" value="1"/>
</dbReference>
<reference evidence="10" key="1">
    <citation type="submission" date="2022-01" db="EMBL/GenBank/DDBJ databases">
        <title>Complete genome of Methanomicrobium antiquum DSM 21220.</title>
        <authorList>
            <person name="Chen S.-C."/>
            <person name="You Y.-T."/>
            <person name="Zhou Y.-Z."/>
            <person name="Lai M.-C."/>
        </authorList>
    </citation>
    <scope>NUCLEOTIDE SEQUENCE</scope>
    <source>
        <strain evidence="10">DSM 21220</strain>
    </source>
</reference>
<keyword evidence="7" id="KW-0472">Membrane</keyword>
<dbReference type="GO" id="GO:0016887">
    <property type="term" value="F:ATP hydrolysis activity"/>
    <property type="evidence" value="ECO:0007669"/>
    <property type="project" value="InterPro"/>
</dbReference>
<organism evidence="10 11">
    <name type="scientific">Methanomicrobium antiquum</name>
    <dbReference type="NCBI Taxonomy" id="487686"/>
    <lineage>
        <taxon>Archaea</taxon>
        <taxon>Methanobacteriati</taxon>
        <taxon>Methanobacteriota</taxon>
        <taxon>Stenosarchaea group</taxon>
        <taxon>Methanomicrobia</taxon>
        <taxon>Methanomicrobiales</taxon>
        <taxon>Methanomicrobiaceae</taxon>
        <taxon>Methanomicrobium</taxon>
    </lineage>
</organism>
<dbReference type="Pfam" id="PF13732">
    <property type="entry name" value="DrrA1-3_C"/>
    <property type="match status" value="1"/>
</dbReference>
<dbReference type="GO" id="GO:1900753">
    <property type="term" value="P:doxorubicin transport"/>
    <property type="evidence" value="ECO:0007669"/>
    <property type="project" value="InterPro"/>
</dbReference>
<evidence type="ECO:0000256" key="1">
    <source>
        <dbReference type="ARBA" id="ARBA00004413"/>
    </source>
</evidence>
<keyword evidence="11" id="KW-1185">Reference proteome</keyword>
<dbReference type="AlphaFoldDB" id="A0AAF0FT09"/>
<evidence type="ECO:0000256" key="4">
    <source>
        <dbReference type="ARBA" id="ARBA00022741"/>
    </source>
</evidence>
<keyword evidence="4" id="KW-0547">Nucleotide-binding</keyword>
<accession>A0AAF0FT09</accession>
<dbReference type="FunFam" id="3.40.50.300:FF:000589">
    <property type="entry name" value="ABC transporter, ATP-binding subunit"/>
    <property type="match status" value="1"/>
</dbReference>
<evidence type="ECO:0000313" key="11">
    <source>
        <dbReference type="Proteomes" id="UP001218895"/>
    </source>
</evidence>
<comment type="similarity">
    <text evidence="8">Belongs to the ABC transporter superfamily. Drug exporter-1 (DrugE1) (TC 3.A.1.105) family.</text>
</comment>
<dbReference type="Gene3D" id="3.40.50.300">
    <property type="entry name" value="P-loop containing nucleotide triphosphate hydrolases"/>
    <property type="match status" value="1"/>
</dbReference>
<keyword evidence="5 10" id="KW-0067">ATP-binding</keyword>
<proteinExistence type="inferred from homology"/>
<evidence type="ECO:0000256" key="5">
    <source>
        <dbReference type="ARBA" id="ARBA00022840"/>
    </source>
</evidence>
<dbReference type="InterPro" id="IPR005894">
    <property type="entry name" value="DrrA"/>
</dbReference>
<evidence type="ECO:0000256" key="6">
    <source>
        <dbReference type="ARBA" id="ARBA00022967"/>
    </source>
</evidence>
<dbReference type="GO" id="GO:0005886">
    <property type="term" value="C:plasma membrane"/>
    <property type="evidence" value="ECO:0007669"/>
    <property type="project" value="UniProtKB-SubCell"/>
</dbReference>
<dbReference type="KEGG" id="manq:L1994_10115"/>
<gene>
    <name evidence="10" type="ORF">L1994_10115</name>
</gene>
<protein>
    <submittedName>
        <fullName evidence="10">ATP-binding cassette domain-containing protein</fullName>
    </submittedName>
</protein>
<dbReference type="SMART" id="SM00382">
    <property type="entry name" value="AAA"/>
    <property type="match status" value="1"/>
</dbReference>
<dbReference type="GO" id="GO:0005524">
    <property type="term" value="F:ATP binding"/>
    <property type="evidence" value="ECO:0007669"/>
    <property type="project" value="UniProtKB-KW"/>
</dbReference>
<evidence type="ECO:0000256" key="3">
    <source>
        <dbReference type="ARBA" id="ARBA00022475"/>
    </source>
</evidence>
<evidence type="ECO:0000256" key="2">
    <source>
        <dbReference type="ARBA" id="ARBA00022448"/>
    </source>
</evidence>